<protein>
    <submittedName>
        <fullName evidence="1">Uncharacterized protein</fullName>
    </submittedName>
</protein>
<evidence type="ECO:0000313" key="1">
    <source>
        <dbReference type="EMBL" id="MBE9065977.1"/>
    </source>
</evidence>
<gene>
    <name evidence="1" type="ORF">IQ260_04855</name>
</gene>
<dbReference type="AlphaFoldDB" id="A0A928WZ47"/>
<evidence type="ECO:0000313" key="2">
    <source>
        <dbReference type="Proteomes" id="UP000615026"/>
    </source>
</evidence>
<keyword evidence="2" id="KW-1185">Reference proteome</keyword>
<proteinExistence type="predicted"/>
<reference evidence="1" key="1">
    <citation type="submission" date="2020-10" db="EMBL/GenBank/DDBJ databases">
        <authorList>
            <person name="Castelo-Branco R."/>
            <person name="Eusebio N."/>
            <person name="Adriana R."/>
            <person name="Vieira A."/>
            <person name="Brugerolle De Fraissinette N."/>
            <person name="Rezende De Castro R."/>
            <person name="Schneider M.P."/>
            <person name="Vasconcelos V."/>
            <person name="Leao P.N."/>
        </authorList>
    </citation>
    <scope>NUCLEOTIDE SEQUENCE</scope>
    <source>
        <strain evidence="1">LEGE 11479</strain>
    </source>
</reference>
<dbReference type="Proteomes" id="UP000615026">
    <property type="component" value="Unassembled WGS sequence"/>
</dbReference>
<dbReference type="EMBL" id="JADEXP010000024">
    <property type="protein sequence ID" value="MBE9065977.1"/>
    <property type="molecule type" value="Genomic_DNA"/>
</dbReference>
<organism evidence="1 2">
    <name type="scientific">Leptolyngbya cf. ectocarpi LEGE 11479</name>
    <dbReference type="NCBI Taxonomy" id="1828722"/>
    <lineage>
        <taxon>Bacteria</taxon>
        <taxon>Bacillati</taxon>
        <taxon>Cyanobacteriota</taxon>
        <taxon>Cyanophyceae</taxon>
        <taxon>Leptolyngbyales</taxon>
        <taxon>Leptolyngbyaceae</taxon>
        <taxon>Leptolyngbya group</taxon>
        <taxon>Leptolyngbya</taxon>
    </lineage>
</organism>
<name>A0A928WZ47_LEPEC</name>
<comment type="caution">
    <text evidence="1">The sequence shown here is derived from an EMBL/GenBank/DDBJ whole genome shotgun (WGS) entry which is preliminary data.</text>
</comment>
<sequence length="80" mass="9007">MDQIVLPPVDDVPEEILRTEIIFDARSPLDGAPLSAADYAQLQAELADSQITRTLSFELRFNVFLLQARRSLKPIIPFLP</sequence>
<accession>A0A928WZ47</accession>